<dbReference type="InterPro" id="IPR052155">
    <property type="entry name" value="Biofilm_reg_signaling"/>
</dbReference>
<dbReference type="SUPFAM" id="SSF158472">
    <property type="entry name" value="HAMP domain-like"/>
    <property type="match status" value="1"/>
</dbReference>
<organism evidence="5 6">
    <name type="scientific">Pseudohalioglobus sediminis</name>
    <dbReference type="NCBI Taxonomy" id="2606449"/>
    <lineage>
        <taxon>Bacteria</taxon>
        <taxon>Pseudomonadati</taxon>
        <taxon>Pseudomonadota</taxon>
        <taxon>Gammaproteobacteria</taxon>
        <taxon>Cellvibrionales</taxon>
        <taxon>Halieaceae</taxon>
        <taxon>Pseudohalioglobus</taxon>
    </lineage>
</organism>
<dbReference type="Gene3D" id="3.30.70.270">
    <property type="match status" value="1"/>
</dbReference>
<dbReference type="PROSITE" id="PS50883">
    <property type="entry name" value="EAL"/>
    <property type="match status" value="1"/>
</dbReference>
<dbReference type="PROSITE" id="PS50885">
    <property type="entry name" value="HAMP"/>
    <property type="match status" value="1"/>
</dbReference>
<dbReference type="GO" id="GO:0007165">
    <property type="term" value="P:signal transduction"/>
    <property type="evidence" value="ECO:0007669"/>
    <property type="project" value="InterPro"/>
</dbReference>
<protein>
    <submittedName>
        <fullName evidence="5">EAL domain-containing protein</fullName>
    </submittedName>
</protein>
<accession>A0A5B0X1R9</accession>
<evidence type="ECO:0000256" key="1">
    <source>
        <dbReference type="SAM" id="Phobius"/>
    </source>
</evidence>
<gene>
    <name evidence="5" type="ORF">F0M18_05590</name>
</gene>
<name>A0A5B0X1R9_9GAMM</name>
<dbReference type="AlphaFoldDB" id="A0A5B0X1R9"/>
<sequence>MSIAARFSVLLAGVVLLIGVLAAVFAAQREFAAGLADLTLRTQARLTGNPGLQFFIYKADGESLQRSLQPFLESGPVTTAQAFDGLGELITTVKRPGSRTFQPAPFPVVRRDLLSLDSGVLFFDSDSGAREPVSLLRTLLNADAPLYLSLPVLTEANTGAAGLSAADFASALVSGSGNDSQRIAGYIHVLADPGVLNAPAVRAGAVVLLLYSGLALVCALATWFLTQKITRPLRELAGMADAVAAGEISDPIQVDGSGELQDIARLFNSVIEGIKDSQKVMETDRRLLSLKVQERSSQLTQRDAALSRAVEEANETRDQLQHLANYDSLTNLPNRRLFTEQLELLLKLNQRHGHTLALLFIDVDDFKRVNDSLGISAGDQMLVEVGTRLASAVRDSDSIGFFTHSGTGIDVARLGGDEFTVILNQLDAPESATIVARRLIASLTQPLEVDGHRLSLQPTMGIAIAPTDGKDVESLLKAASTARHHAARSGSDERFAVYRSNMGQQGAERLRLESDLRQALQEDGLSLHYQPQVDTNSGSVVGAEALLRWTHPQLGDIPPGRFVSLAEDAGMMNELGDWVLRKACRQVSEFNREGVKLGKVAINISAEQFSPAFVDSVRATIDETGIDPGQLELGLTEAVMSSNAPETVSALRSLKESGIYLSVDDFGTGYSPLNYLSQYPLDELKIDRSFLLEAGRSKTGANLVVAIIAMAHSLGLRVLATGVETESQFHFLTAHGASLIQGYLFSKPVSAEALKPMLSPWHFVDQLQSLAAAAAD</sequence>
<dbReference type="Pfam" id="PF00563">
    <property type="entry name" value="EAL"/>
    <property type="match status" value="1"/>
</dbReference>
<dbReference type="InterPro" id="IPR001633">
    <property type="entry name" value="EAL_dom"/>
</dbReference>
<dbReference type="Pfam" id="PF00672">
    <property type="entry name" value="HAMP"/>
    <property type="match status" value="1"/>
</dbReference>
<dbReference type="Gene3D" id="3.20.20.450">
    <property type="entry name" value="EAL domain"/>
    <property type="match status" value="1"/>
</dbReference>
<dbReference type="PANTHER" id="PTHR44757:SF2">
    <property type="entry name" value="BIOFILM ARCHITECTURE MAINTENANCE PROTEIN MBAA"/>
    <property type="match status" value="1"/>
</dbReference>
<keyword evidence="1" id="KW-0812">Transmembrane</keyword>
<dbReference type="Pfam" id="PF00990">
    <property type="entry name" value="GGDEF"/>
    <property type="match status" value="1"/>
</dbReference>
<feature type="transmembrane region" description="Helical" evidence="1">
    <location>
        <begin position="203"/>
        <end position="225"/>
    </location>
</feature>
<evidence type="ECO:0000313" key="5">
    <source>
        <dbReference type="EMBL" id="KAA1193314.1"/>
    </source>
</evidence>
<dbReference type="GO" id="GO:0016020">
    <property type="term" value="C:membrane"/>
    <property type="evidence" value="ECO:0007669"/>
    <property type="project" value="InterPro"/>
</dbReference>
<keyword evidence="1" id="KW-0472">Membrane</keyword>
<evidence type="ECO:0000259" key="2">
    <source>
        <dbReference type="PROSITE" id="PS50883"/>
    </source>
</evidence>
<dbReference type="SUPFAM" id="SSF55073">
    <property type="entry name" value="Nucleotide cyclase"/>
    <property type="match status" value="1"/>
</dbReference>
<dbReference type="InterPro" id="IPR035919">
    <property type="entry name" value="EAL_sf"/>
</dbReference>
<comment type="caution">
    <text evidence="5">The sequence shown here is derived from an EMBL/GenBank/DDBJ whole genome shotgun (WGS) entry which is preliminary data.</text>
</comment>
<dbReference type="NCBIfam" id="TIGR00254">
    <property type="entry name" value="GGDEF"/>
    <property type="match status" value="1"/>
</dbReference>
<dbReference type="InterPro" id="IPR029787">
    <property type="entry name" value="Nucleotide_cyclase"/>
</dbReference>
<dbReference type="SUPFAM" id="SSF141868">
    <property type="entry name" value="EAL domain-like"/>
    <property type="match status" value="1"/>
</dbReference>
<proteinExistence type="predicted"/>
<dbReference type="RefSeq" id="WP_149610421.1">
    <property type="nucleotide sequence ID" value="NZ_VTUX01000002.1"/>
</dbReference>
<dbReference type="InterPro" id="IPR043128">
    <property type="entry name" value="Rev_trsase/Diguanyl_cyclase"/>
</dbReference>
<dbReference type="SMART" id="SM00304">
    <property type="entry name" value="HAMP"/>
    <property type="match status" value="1"/>
</dbReference>
<keyword evidence="6" id="KW-1185">Reference proteome</keyword>
<dbReference type="CDD" id="cd06225">
    <property type="entry name" value="HAMP"/>
    <property type="match status" value="1"/>
</dbReference>
<dbReference type="CDD" id="cd01948">
    <property type="entry name" value="EAL"/>
    <property type="match status" value="1"/>
</dbReference>
<keyword evidence="1" id="KW-1133">Transmembrane helix</keyword>
<dbReference type="InterPro" id="IPR000160">
    <property type="entry name" value="GGDEF_dom"/>
</dbReference>
<evidence type="ECO:0000313" key="6">
    <source>
        <dbReference type="Proteomes" id="UP000323708"/>
    </source>
</evidence>
<dbReference type="Gene3D" id="6.10.340.10">
    <property type="match status" value="1"/>
</dbReference>
<dbReference type="Proteomes" id="UP000323708">
    <property type="component" value="Unassembled WGS sequence"/>
</dbReference>
<dbReference type="PROSITE" id="PS50887">
    <property type="entry name" value="GGDEF"/>
    <property type="match status" value="1"/>
</dbReference>
<feature type="domain" description="HAMP" evidence="3">
    <location>
        <begin position="227"/>
        <end position="279"/>
    </location>
</feature>
<feature type="domain" description="GGDEF" evidence="4">
    <location>
        <begin position="354"/>
        <end position="499"/>
    </location>
</feature>
<dbReference type="PANTHER" id="PTHR44757">
    <property type="entry name" value="DIGUANYLATE CYCLASE DGCP"/>
    <property type="match status" value="1"/>
</dbReference>
<evidence type="ECO:0000259" key="4">
    <source>
        <dbReference type="PROSITE" id="PS50887"/>
    </source>
</evidence>
<dbReference type="EMBL" id="VTUX01000002">
    <property type="protein sequence ID" value="KAA1193314.1"/>
    <property type="molecule type" value="Genomic_DNA"/>
</dbReference>
<dbReference type="SMART" id="SM00267">
    <property type="entry name" value="GGDEF"/>
    <property type="match status" value="1"/>
</dbReference>
<dbReference type="SMART" id="SM00052">
    <property type="entry name" value="EAL"/>
    <property type="match status" value="1"/>
</dbReference>
<evidence type="ECO:0000259" key="3">
    <source>
        <dbReference type="PROSITE" id="PS50885"/>
    </source>
</evidence>
<feature type="domain" description="EAL" evidence="2">
    <location>
        <begin position="509"/>
        <end position="762"/>
    </location>
</feature>
<dbReference type="CDD" id="cd01949">
    <property type="entry name" value="GGDEF"/>
    <property type="match status" value="1"/>
</dbReference>
<reference evidence="5 6" key="1">
    <citation type="submission" date="2019-09" db="EMBL/GenBank/DDBJ databases">
        <authorList>
            <person name="Chen X.-Y."/>
        </authorList>
    </citation>
    <scope>NUCLEOTIDE SEQUENCE [LARGE SCALE GENOMIC DNA]</scope>
    <source>
        <strain evidence="5 6">NY5</strain>
    </source>
</reference>
<dbReference type="InterPro" id="IPR003660">
    <property type="entry name" value="HAMP_dom"/>
</dbReference>